<protein>
    <submittedName>
        <fullName evidence="2">Uncharacterized protein</fullName>
    </submittedName>
</protein>
<keyword evidence="1" id="KW-0812">Transmembrane</keyword>
<reference evidence="3" key="1">
    <citation type="submission" date="2024-04" db="EMBL/GenBank/DDBJ databases">
        <authorList>
            <person name="Shaw F."/>
            <person name="Minotto A."/>
        </authorList>
    </citation>
    <scope>NUCLEOTIDE SEQUENCE [LARGE SCALE GENOMIC DNA]</scope>
</reference>
<dbReference type="Proteomes" id="UP001497453">
    <property type="component" value="Chromosome 5"/>
</dbReference>
<evidence type="ECO:0000313" key="3">
    <source>
        <dbReference type="Proteomes" id="UP001497453"/>
    </source>
</evidence>
<accession>A0ABP1DQ22</accession>
<keyword evidence="3" id="KW-1185">Reference proteome</keyword>
<name>A0ABP1DQ22_9APHY</name>
<gene>
    <name evidence="2" type="ORF">GFSPODELE1_LOCUS7583</name>
</gene>
<keyword evidence="1" id="KW-1133">Transmembrane helix</keyword>
<organism evidence="2 3">
    <name type="scientific">Somion occarium</name>
    <dbReference type="NCBI Taxonomy" id="3059160"/>
    <lineage>
        <taxon>Eukaryota</taxon>
        <taxon>Fungi</taxon>
        <taxon>Dikarya</taxon>
        <taxon>Basidiomycota</taxon>
        <taxon>Agaricomycotina</taxon>
        <taxon>Agaricomycetes</taxon>
        <taxon>Polyporales</taxon>
        <taxon>Cerrenaceae</taxon>
        <taxon>Somion</taxon>
    </lineage>
</organism>
<evidence type="ECO:0000313" key="2">
    <source>
        <dbReference type="EMBL" id="CAL1709940.1"/>
    </source>
</evidence>
<feature type="transmembrane region" description="Helical" evidence="1">
    <location>
        <begin position="107"/>
        <end position="129"/>
    </location>
</feature>
<evidence type="ECO:0000256" key="1">
    <source>
        <dbReference type="SAM" id="Phobius"/>
    </source>
</evidence>
<proteinExistence type="predicted"/>
<dbReference type="EMBL" id="OZ037948">
    <property type="protein sequence ID" value="CAL1709940.1"/>
    <property type="molecule type" value="Genomic_DNA"/>
</dbReference>
<keyword evidence="1" id="KW-0472">Membrane</keyword>
<sequence length="254" mass="27524">MQMMRKLAFRSWHSHHLNNSTQSPLLMLTSFSSDPTLPTWVITVPSVVFQRQYIARREEPIIPILNFSLDGKDKRRRDTGVYKSFLYFALSKPTLYSISSIAMFSRLAIFMLLALSAVFVAAAPGHAVVRQSGNDQCDIDRDNVINDVAAAKSLVDALVGQLASDPAASQTIAQVESDLASTQDGINQILAALSAGQDPPDAAVELAVNGISNAFDRLTSITSTDDAITTNLNKAEEQLQAASFAGTSFLENCI</sequence>